<dbReference type="Gramene" id="Psat03G0359600-T1">
    <property type="protein sequence ID" value="KAI5428650.1"/>
    <property type="gene ID" value="KIW84_033596"/>
</dbReference>
<dbReference type="Gramene" id="Psat03G0359500-T1">
    <property type="protein sequence ID" value="KAI5428649.1"/>
    <property type="gene ID" value="KIW84_033595"/>
</dbReference>
<evidence type="ECO:0000256" key="2">
    <source>
        <dbReference type="ARBA" id="ARBA00022737"/>
    </source>
</evidence>
<evidence type="ECO:0000313" key="3">
    <source>
        <dbReference type="EMBL" id="KAI5428649.1"/>
    </source>
</evidence>
<name>A0A9D5B3Y7_PEA</name>
<dbReference type="Proteomes" id="UP001058974">
    <property type="component" value="Chromosome 3"/>
</dbReference>
<gene>
    <name evidence="3" type="ORF">KIW84_033595</name>
    <name evidence="4" type="ORF">KIW84_033596</name>
</gene>
<dbReference type="Pfam" id="PF12799">
    <property type="entry name" value="LRR_4"/>
    <property type="match status" value="1"/>
</dbReference>
<proteinExistence type="predicted"/>
<evidence type="ECO:0000313" key="4">
    <source>
        <dbReference type="EMBL" id="KAI5428650.1"/>
    </source>
</evidence>
<organism evidence="3 5">
    <name type="scientific">Pisum sativum</name>
    <name type="common">Garden pea</name>
    <name type="synonym">Lathyrus oleraceus</name>
    <dbReference type="NCBI Taxonomy" id="3888"/>
    <lineage>
        <taxon>Eukaryota</taxon>
        <taxon>Viridiplantae</taxon>
        <taxon>Streptophyta</taxon>
        <taxon>Embryophyta</taxon>
        <taxon>Tracheophyta</taxon>
        <taxon>Spermatophyta</taxon>
        <taxon>Magnoliopsida</taxon>
        <taxon>eudicotyledons</taxon>
        <taxon>Gunneridae</taxon>
        <taxon>Pentapetalae</taxon>
        <taxon>rosids</taxon>
        <taxon>fabids</taxon>
        <taxon>Fabales</taxon>
        <taxon>Fabaceae</taxon>
        <taxon>Papilionoideae</taxon>
        <taxon>50 kb inversion clade</taxon>
        <taxon>NPAAA clade</taxon>
        <taxon>Hologalegina</taxon>
        <taxon>IRL clade</taxon>
        <taxon>Fabeae</taxon>
        <taxon>Lathyrus</taxon>
    </lineage>
</organism>
<protein>
    <submittedName>
        <fullName evidence="3">Uncharacterized protein</fullName>
    </submittedName>
</protein>
<dbReference type="EMBL" id="JAMSHJ010000003">
    <property type="protein sequence ID" value="KAI5428649.1"/>
    <property type="molecule type" value="Genomic_DNA"/>
</dbReference>
<dbReference type="GO" id="GO:0005737">
    <property type="term" value="C:cytoplasm"/>
    <property type="evidence" value="ECO:0007669"/>
    <property type="project" value="TreeGrafter"/>
</dbReference>
<dbReference type="SUPFAM" id="SSF52075">
    <property type="entry name" value="Outer arm dynein light chain 1"/>
    <property type="match status" value="1"/>
</dbReference>
<sequence length="160" mass="18074">MRTLPHWCEHLSGLQLRNLSHDLLHHFSRFPPSIGTIVLPPSPDADRSIARSMTQLARHQDADSSRIFFHITPGFFPKSLHTLNLSRNKISTIEGLRELTRLRVLDLNLNYYAGLCVRNGFTGHALVFQPLENGAALAESGFRLADMSLEDLCRLWIGFA</sequence>
<evidence type="ECO:0000313" key="5">
    <source>
        <dbReference type="Proteomes" id="UP001058974"/>
    </source>
</evidence>
<accession>A0A9D5B3Y7</accession>
<keyword evidence="5" id="KW-1185">Reference proteome</keyword>
<keyword evidence="2" id="KW-0677">Repeat</keyword>
<dbReference type="PROSITE" id="PS51450">
    <property type="entry name" value="LRR"/>
    <property type="match status" value="1"/>
</dbReference>
<dbReference type="InterPro" id="IPR025875">
    <property type="entry name" value="Leu-rich_rpt_4"/>
</dbReference>
<dbReference type="Gene3D" id="3.80.10.10">
    <property type="entry name" value="Ribonuclease Inhibitor"/>
    <property type="match status" value="1"/>
</dbReference>
<dbReference type="EMBL" id="JAMSHJ010000003">
    <property type="protein sequence ID" value="KAI5428650.1"/>
    <property type="molecule type" value="Genomic_DNA"/>
</dbReference>
<dbReference type="AlphaFoldDB" id="A0A9D5B3Y7"/>
<dbReference type="PANTHER" id="PTHR15454">
    <property type="entry name" value="NISCHARIN RELATED"/>
    <property type="match status" value="1"/>
</dbReference>
<comment type="caution">
    <text evidence="3">The sequence shown here is derived from an EMBL/GenBank/DDBJ whole genome shotgun (WGS) entry which is preliminary data.</text>
</comment>
<reference evidence="3 5" key="1">
    <citation type="journal article" date="2022" name="Nat. Genet.">
        <title>Improved pea reference genome and pan-genome highlight genomic features and evolutionary characteristics.</title>
        <authorList>
            <person name="Yang T."/>
            <person name="Liu R."/>
            <person name="Luo Y."/>
            <person name="Hu S."/>
            <person name="Wang D."/>
            <person name="Wang C."/>
            <person name="Pandey M.K."/>
            <person name="Ge S."/>
            <person name="Xu Q."/>
            <person name="Li N."/>
            <person name="Li G."/>
            <person name="Huang Y."/>
            <person name="Saxena R.K."/>
            <person name="Ji Y."/>
            <person name="Li M."/>
            <person name="Yan X."/>
            <person name="He Y."/>
            <person name="Liu Y."/>
            <person name="Wang X."/>
            <person name="Xiang C."/>
            <person name="Varshney R.K."/>
            <person name="Ding H."/>
            <person name="Gao S."/>
            <person name="Zong X."/>
        </authorList>
    </citation>
    <scope>NUCLEOTIDE SEQUENCE [LARGE SCALE GENOMIC DNA]</scope>
    <source>
        <strain evidence="3 5">cv. Zhongwan 6</strain>
    </source>
</reference>
<dbReference type="InterPro" id="IPR032675">
    <property type="entry name" value="LRR_dom_sf"/>
</dbReference>
<dbReference type="PANTHER" id="PTHR15454:SF37">
    <property type="entry name" value="OUTER ARM DYNEIN LIGHT CHAIN 1 PROTEIN"/>
    <property type="match status" value="1"/>
</dbReference>
<dbReference type="InterPro" id="IPR001611">
    <property type="entry name" value="Leu-rich_rpt"/>
</dbReference>
<keyword evidence="1" id="KW-0433">Leucine-rich repeat</keyword>
<evidence type="ECO:0000256" key="1">
    <source>
        <dbReference type="ARBA" id="ARBA00022614"/>
    </source>
</evidence>